<dbReference type="EMBL" id="IACT01003594">
    <property type="protein sequence ID" value="LAC22829.1"/>
    <property type="molecule type" value="mRNA"/>
</dbReference>
<dbReference type="Pfam" id="PF00561">
    <property type="entry name" value="Abhydrolase_1"/>
    <property type="match status" value="1"/>
</dbReference>
<dbReference type="PANTHER" id="PTHR43798">
    <property type="entry name" value="MONOACYLGLYCEROL LIPASE"/>
    <property type="match status" value="1"/>
</dbReference>
<proteinExistence type="evidence at transcript level"/>
<evidence type="ECO:0000313" key="4">
    <source>
        <dbReference type="EMBL" id="LAC22829.1"/>
    </source>
</evidence>
<dbReference type="Gene3D" id="3.40.50.1820">
    <property type="entry name" value="alpha/beta hydrolase"/>
    <property type="match status" value="1"/>
</dbReference>
<protein>
    <submittedName>
        <fullName evidence="4">Serine hydrolase-like protein</fullName>
    </submittedName>
</protein>
<dbReference type="AlphaFoldDB" id="A0A6A7FXS0"/>
<evidence type="ECO:0000259" key="3">
    <source>
        <dbReference type="Pfam" id="PF00561"/>
    </source>
</evidence>
<dbReference type="GO" id="GO:0016787">
    <property type="term" value="F:hydrolase activity"/>
    <property type="evidence" value="ECO:0007669"/>
    <property type="project" value="UniProtKB-KW"/>
</dbReference>
<dbReference type="GO" id="GO:0016020">
    <property type="term" value="C:membrane"/>
    <property type="evidence" value="ECO:0007669"/>
    <property type="project" value="TreeGrafter"/>
</dbReference>
<evidence type="ECO:0000256" key="2">
    <source>
        <dbReference type="ARBA" id="ARBA00022801"/>
    </source>
</evidence>
<comment type="similarity">
    <text evidence="1">Belongs to the AB hydrolase superfamily.</text>
</comment>
<organism evidence="4">
    <name type="scientific">Hirondellea gigas</name>
    <dbReference type="NCBI Taxonomy" id="1518452"/>
    <lineage>
        <taxon>Eukaryota</taxon>
        <taxon>Metazoa</taxon>
        <taxon>Ecdysozoa</taxon>
        <taxon>Arthropoda</taxon>
        <taxon>Crustacea</taxon>
        <taxon>Multicrustacea</taxon>
        <taxon>Malacostraca</taxon>
        <taxon>Eumalacostraca</taxon>
        <taxon>Peracarida</taxon>
        <taxon>Amphipoda</taxon>
        <taxon>Amphilochidea</taxon>
        <taxon>Lysianassida</taxon>
        <taxon>Lysianassidira</taxon>
        <taxon>Lysianassoidea</taxon>
        <taxon>Lysianassidae</taxon>
        <taxon>Hirondellea</taxon>
    </lineage>
</organism>
<sequence>MGKLIMNSYNKIIQLNRTNLISLNNKFQTTLFQYNSNICSAQSSKKYLHTLNLNPSQVHDQCRSYKAFNSNTNGTLPIAKQHCFLSYRCKNIFTKGRTYSTMTGLISDEPREFRIGVPNGHIAGKVWNESAKVAVLCLHGWQDNAGSFDLLAPLLPNHLCLVAFDFSGHGRSSHKPLGFSSTSVDYLITIDRVVKYYGWKQVIILGHSMGGGVGMIYAGARPKVVHTLIMLDMIKLLHLSPDSTPTRTEKALDVLVEVERKIMSKSRPAYPFDELLQRGMKSHAGSLDERGVRTLLKRGSIELPNGLHSFSYDLQITTPNLWSMTLDQHVAFAERMRCRLMILRADAGLWVQEKKYFDDIIEKYRSSCSEFVFLTVPGTHHFHLRTPETAAVHIAEFLSVEKLEGFSNNVSESGGSVVTEADKKHGRL</sequence>
<feature type="domain" description="AB hydrolase-1" evidence="3">
    <location>
        <begin position="134"/>
        <end position="239"/>
    </location>
</feature>
<reference evidence="4" key="1">
    <citation type="submission" date="2017-11" db="EMBL/GenBank/DDBJ databases">
        <title>The sensing device of the deep-sea amphipod.</title>
        <authorList>
            <person name="Kobayashi H."/>
            <person name="Nagahama T."/>
            <person name="Arai W."/>
            <person name="Sasagawa Y."/>
            <person name="Umeda M."/>
            <person name="Hayashi T."/>
            <person name="Nikaido I."/>
            <person name="Watanabe H."/>
            <person name="Oguri K."/>
            <person name="Kitazato H."/>
            <person name="Fujioka K."/>
            <person name="Kido Y."/>
            <person name="Takami H."/>
        </authorList>
    </citation>
    <scope>NUCLEOTIDE SEQUENCE</scope>
    <source>
        <tissue evidence="4">Whole body</tissue>
    </source>
</reference>
<dbReference type="SUPFAM" id="SSF53474">
    <property type="entry name" value="alpha/beta-Hydrolases"/>
    <property type="match status" value="1"/>
</dbReference>
<dbReference type="InterPro" id="IPR029058">
    <property type="entry name" value="AB_hydrolase_fold"/>
</dbReference>
<keyword evidence="2 4" id="KW-0378">Hydrolase</keyword>
<accession>A0A6A7FXS0</accession>
<dbReference type="InterPro" id="IPR000073">
    <property type="entry name" value="AB_hydrolase_1"/>
</dbReference>
<dbReference type="InterPro" id="IPR050266">
    <property type="entry name" value="AB_hydrolase_sf"/>
</dbReference>
<dbReference type="PANTHER" id="PTHR43798:SF14">
    <property type="entry name" value="SERINE HYDROLASE-LIKE PROTEIN DDB_G0286239"/>
    <property type="match status" value="1"/>
</dbReference>
<evidence type="ECO:0000256" key="1">
    <source>
        <dbReference type="ARBA" id="ARBA00008645"/>
    </source>
</evidence>
<name>A0A6A7FXS0_9CRUS</name>